<sequence>MAGLVGIPLLLGVLWQPFVVARGGPWFYADHLCDCREVVSLWVWDYVWTQMIWLPGNALFLLIWSALAIKLWNCGRSAR</sequence>
<proteinExistence type="predicted"/>
<accession>A0A6M3ZRV4</accession>
<organism evidence="2 3">
    <name type="scientific">Herbaspirillum rubrisubalbicans Os34</name>
    <dbReference type="NCBI Taxonomy" id="1235827"/>
    <lineage>
        <taxon>Bacteria</taxon>
        <taxon>Pseudomonadati</taxon>
        <taxon>Pseudomonadota</taxon>
        <taxon>Betaproteobacteria</taxon>
        <taxon>Burkholderiales</taxon>
        <taxon>Oxalobacteraceae</taxon>
        <taxon>Herbaspirillum</taxon>
    </lineage>
</organism>
<dbReference type="EMBL" id="CP008956">
    <property type="protein sequence ID" value="QJQ00973.1"/>
    <property type="molecule type" value="Genomic_DNA"/>
</dbReference>
<dbReference type="Proteomes" id="UP000501648">
    <property type="component" value="Chromosome"/>
</dbReference>
<keyword evidence="1" id="KW-1133">Transmembrane helix</keyword>
<name>A0A6M3ZRV4_9BURK</name>
<evidence type="ECO:0000313" key="2">
    <source>
        <dbReference type="EMBL" id="QJQ00973.1"/>
    </source>
</evidence>
<feature type="transmembrane region" description="Helical" evidence="1">
    <location>
        <begin position="47"/>
        <end position="69"/>
    </location>
</feature>
<keyword evidence="1" id="KW-0472">Membrane</keyword>
<dbReference type="AlphaFoldDB" id="A0A6M3ZRV4"/>
<evidence type="ECO:0000256" key="1">
    <source>
        <dbReference type="SAM" id="Phobius"/>
    </source>
</evidence>
<evidence type="ECO:0008006" key="4">
    <source>
        <dbReference type="Google" id="ProtNLM"/>
    </source>
</evidence>
<protein>
    <recommendedName>
        <fullName evidence="4">Transmembrane protein</fullName>
    </recommendedName>
</protein>
<reference evidence="2 3" key="1">
    <citation type="journal article" date="2012" name="J. Bacteriol.">
        <title>Genome sequence of the pathogenic Herbaspirillum seropedicae strain Os34, isolated from rice roots.</title>
        <authorList>
            <person name="Ye W."/>
            <person name="Ye S."/>
            <person name="Liu J."/>
            <person name="Chang S."/>
            <person name="Chen M."/>
            <person name="Zhu B."/>
            <person name="Guo L."/>
            <person name="An Q."/>
        </authorList>
    </citation>
    <scope>NUCLEOTIDE SEQUENCE [LARGE SCALE GENOMIC DNA]</scope>
    <source>
        <strain evidence="2 3">Os34</strain>
    </source>
</reference>
<keyword evidence="1" id="KW-0812">Transmembrane</keyword>
<gene>
    <name evidence="2" type="ORF">C798_12230</name>
</gene>
<evidence type="ECO:0000313" key="3">
    <source>
        <dbReference type="Proteomes" id="UP000501648"/>
    </source>
</evidence>